<accession>A0A542DE28</accession>
<dbReference type="EMBL" id="VFML01000001">
    <property type="protein sequence ID" value="TQJ01337.1"/>
    <property type="molecule type" value="Genomic_DNA"/>
</dbReference>
<evidence type="ECO:0000256" key="2">
    <source>
        <dbReference type="ARBA" id="ARBA00022448"/>
    </source>
</evidence>
<name>A0A542DE28_AMYCI</name>
<dbReference type="Pfam" id="PF00005">
    <property type="entry name" value="ABC_tran"/>
    <property type="match status" value="1"/>
</dbReference>
<dbReference type="SUPFAM" id="SSF52540">
    <property type="entry name" value="P-loop containing nucleoside triphosphate hydrolases"/>
    <property type="match status" value="1"/>
</dbReference>
<dbReference type="PANTHER" id="PTHR43335">
    <property type="entry name" value="ABC TRANSPORTER, ATP-BINDING PROTEIN"/>
    <property type="match status" value="1"/>
</dbReference>
<comment type="caution">
    <text evidence="5">The sequence shown here is derived from an EMBL/GenBank/DDBJ whole genome shotgun (WGS) entry which is preliminary data.</text>
</comment>
<dbReference type="GO" id="GO:0016887">
    <property type="term" value="F:ATP hydrolysis activity"/>
    <property type="evidence" value="ECO:0007669"/>
    <property type="project" value="InterPro"/>
</dbReference>
<protein>
    <submittedName>
        <fullName evidence="5">ABC transporter family protein</fullName>
    </submittedName>
</protein>
<evidence type="ECO:0000256" key="1">
    <source>
        <dbReference type="ARBA" id="ARBA00005417"/>
    </source>
</evidence>
<evidence type="ECO:0000259" key="4">
    <source>
        <dbReference type="Pfam" id="PF00005"/>
    </source>
</evidence>
<sequence length="73" mass="7920">MTNIDLQGLTKRYGPDTVVDDVSFTVEPGQVTGFLAPNGAGKSTTMKMMSVWPPRPRVRSRSATGITVTCPHR</sequence>
<dbReference type="PANTHER" id="PTHR43335:SF4">
    <property type="entry name" value="ABC TRANSPORTER, ATP-BINDING PROTEIN"/>
    <property type="match status" value="1"/>
</dbReference>
<evidence type="ECO:0000313" key="6">
    <source>
        <dbReference type="Proteomes" id="UP000320876"/>
    </source>
</evidence>
<proteinExistence type="inferred from homology"/>
<gene>
    <name evidence="5" type="ORF">FB471_1015</name>
</gene>
<feature type="domain" description="ABC transporter" evidence="4">
    <location>
        <begin position="20"/>
        <end position="50"/>
    </location>
</feature>
<dbReference type="GO" id="GO:0005524">
    <property type="term" value="F:ATP binding"/>
    <property type="evidence" value="ECO:0007669"/>
    <property type="project" value="InterPro"/>
</dbReference>
<dbReference type="AlphaFoldDB" id="A0A542DE28"/>
<keyword evidence="2" id="KW-0813">Transport</keyword>
<dbReference type="Gene3D" id="3.40.50.300">
    <property type="entry name" value="P-loop containing nucleotide triphosphate hydrolases"/>
    <property type="match status" value="1"/>
</dbReference>
<reference evidence="5 6" key="1">
    <citation type="submission" date="2019-06" db="EMBL/GenBank/DDBJ databases">
        <title>Sequencing the genomes of 1000 actinobacteria strains.</title>
        <authorList>
            <person name="Klenk H.-P."/>
        </authorList>
    </citation>
    <scope>NUCLEOTIDE SEQUENCE [LARGE SCALE GENOMIC DNA]</scope>
    <source>
        <strain evidence="5 6">DSM 45679</strain>
    </source>
</reference>
<evidence type="ECO:0000256" key="3">
    <source>
        <dbReference type="SAM" id="MobiDB-lite"/>
    </source>
</evidence>
<dbReference type="InterPro" id="IPR027417">
    <property type="entry name" value="P-loop_NTPase"/>
</dbReference>
<evidence type="ECO:0000313" key="5">
    <source>
        <dbReference type="EMBL" id="TQJ01337.1"/>
    </source>
</evidence>
<dbReference type="InterPro" id="IPR003439">
    <property type="entry name" value="ABC_transporter-like_ATP-bd"/>
</dbReference>
<dbReference type="Proteomes" id="UP000320876">
    <property type="component" value="Unassembled WGS sequence"/>
</dbReference>
<keyword evidence="6" id="KW-1185">Reference proteome</keyword>
<comment type="similarity">
    <text evidence="1">Belongs to the ABC transporter superfamily.</text>
</comment>
<organism evidence="5 6">
    <name type="scientific">Amycolatopsis cihanbeyliensis</name>
    <dbReference type="NCBI Taxonomy" id="1128664"/>
    <lineage>
        <taxon>Bacteria</taxon>
        <taxon>Bacillati</taxon>
        <taxon>Actinomycetota</taxon>
        <taxon>Actinomycetes</taxon>
        <taxon>Pseudonocardiales</taxon>
        <taxon>Pseudonocardiaceae</taxon>
        <taxon>Amycolatopsis</taxon>
    </lineage>
</organism>
<feature type="region of interest" description="Disordered" evidence="3">
    <location>
        <begin position="54"/>
        <end position="73"/>
    </location>
</feature>